<name>A0ABV9DL36_9BACI</name>
<keyword evidence="3" id="KW-1185">Reference proteome</keyword>
<dbReference type="Proteomes" id="UP001595989">
    <property type="component" value="Unassembled WGS sequence"/>
</dbReference>
<evidence type="ECO:0000256" key="1">
    <source>
        <dbReference type="SAM" id="Phobius"/>
    </source>
</evidence>
<feature type="transmembrane region" description="Helical" evidence="1">
    <location>
        <begin position="38"/>
        <end position="55"/>
    </location>
</feature>
<sequence length="68" mass="7876">MKRSYLGVISLLAVLFMNIVFTQLLVHQFFYQNFGDVLLYMSFNLLLFPLAVLIYRKEVNKGGSKNAK</sequence>
<accession>A0ABV9DL36</accession>
<evidence type="ECO:0000313" key="3">
    <source>
        <dbReference type="Proteomes" id="UP001595989"/>
    </source>
</evidence>
<protein>
    <submittedName>
        <fullName evidence="2">Uncharacterized protein</fullName>
    </submittedName>
</protein>
<comment type="caution">
    <text evidence="2">The sequence shown here is derived from an EMBL/GenBank/DDBJ whole genome shotgun (WGS) entry which is preliminary data.</text>
</comment>
<dbReference type="RefSeq" id="WP_390297979.1">
    <property type="nucleotide sequence ID" value="NZ_JBHSFU010000009.1"/>
</dbReference>
<keyword evidence="1" id="KW-0472">Membrane</keyword>
<dbReference type="EMBL" id="JBHSFU010000009">
    <property type="protein sequence ID" value="MFC4559567.1"/>
    <property type="molecule type" value="Genomic_DNA"/>
</dbReference>
<proteinExistence type="predicted"/>
<gene>
    <name evidence="2" type="ORF">ACFO3D_15310</name>
</gene>
<reference evidence="3" key="1">
    <citation type="journal article" date="2019" name="Int. J. Syst. Evol. Microbiol.">
        <title>The Global Catalogue of Microorganisms (GCM) 10K type strain sequencing project: providing services to taxonomists for standard genome sequencing and annotation.</title>
        <authorList>
            <consortium name="The Broad Institute Genomics Platform"/>
            <consortium name="The Broad Institute Genome Sequencing Center for Infectious Disease"/>
            <person name="Wu L."/>
            <person name="Ma J."/>
        </authorList>
    </citation>
    <scope>NUCLEOTIDE SEQUENCE [LARGE SCALE GENOMIC DNA]</scope>
    <source>
        <strain evidence="3">CGMCC 4.7426</strain>
    </source>
</reference>
<keyword evidence="1" id="KW-0812">Transmembrane</keyword>
<evidence type="ECO:0000313" key="2">
    <source>
        <dbReference type="EMBL" id="MFC4559567.1"/>
    </source>
</evidence>
<keyword evidence="1" id="KW-1133">Transmembrane helix</keyword>
<organism evidence="2 3">
    <name type="scientific">Virgibacillus kekensis</name>
    <dbReference type="NCBI Taxonomy" id="202261"/>
    <lineage>
        <taxon>Bacteria</taxon>
        <taxon>Bacillati</taxon>
        <taxon>Bacillota</taxon>
        <taxon>Bacilli</taxon>
        <taxon>Bacillales</taxon>
        <taxon>Bacillaceae</taxon>
        <taxon>Virgibacillus</taxon>
    </lineage>
</organism>